<proteinExistence type="predicted"/>
<dbReference type="PANTHER" id="PTHR36452:SF1">
    <property type="entry name" value="DUF2461 DOMAIN-CONTAINING PROTEIN"/>
    <property type="match status" value="1"/>
</dbReference>
<dbReference type="NCBIfam" id="TIGR02453">
    <property type="entry name" value="TIGR02453 family protein"/>
    <property type="match status" value="1"/>
</dbReference>
<dbReference type="InterPro" id="IPR012808">
    <property type="entry name" value="CHP02453"/>
</dbReference>
<accession>A0ABP3XSC5</accession>
<protein>
    <submittedName>
        <fullName evidence="1">DUF2461 domain-containing protein</fullName>
    </submittedName>
</protein>
<dbReference type="EMBL" id="BAAAFG010000001">
    <property type="protein sequence ID" value="GAA0871058.1"/>
    <property type="molecule type" value="Genomic_DNA"/>
</dbReference>
<name>A0ABP3XSC5_9FLAO</name>
<dbReference type="PIRSF" id="PIRSF028451">
    <property type="entry name" value="UCP028451"/>
    <property type="match status" value="1"/>
</dbReference>
<evidence type="ECO:0000313" key="1">
    <source>
        <dbReference type="EMBL" id="GAA0871058.1"/>
    </source>
</evidence>
<reference evidence="2" key="1">
    <citation type="journal article" date="2019" name="Int. J. Syst. Evol. Microbiol.">
        <title>The Global Catalogue of Microorganisms (GCM) 10K type strain sequencing project: providing services to taxonomists for standard genome sequencing and annotation.</title>
        <authorList>
            <consortium name="The Broad Institute Genomics Platform"/>
            <consortium name="The Broad Institute Genome Sequencing Center for Infectious Disease"/>
            <person name="Wu L."/>
            <person name="Ma J."/>
        </authorList>
    </citation>
    <scope>NUCLEOTIDE SEQUENCE [LARGE SCALE GENOMIC DNA]</scope>
    <source>
        <strain evidence="2">JCM 16082</strain>
    </source>
</reference>
<dbReference type="PANTHER" id="PTHR36452">
    <property type="entry name" value="CHROMOSOME 12, WHOLE GENOME SHOTGUN SEQUENCE"/>
    <property type="match status" value="1"/>
</dbReference>
<sequence>MVKKEYIFRFLRDLQNNNTKEWMDAHRDRYETAKERWLVEIEKILKRLGQHDPQFEQIDPKEANERINNNLLYHPEKPTYKDHFGCEPTSVKKQGAIYISVGPQSSFIGGGMHNPEKETLDKVRKAIDQNGEELQAIIESEDIQEYFGGLTPDEKKLKTAPQNYAKDHEHIELLRRKNFTVMKKLTEDEITDDQFIDRVEEAYLKMKPLNDFLTKAMNE</sequence>
<dbReference type="Pfam" id="PF09365">
    <property type="entry name" value="DUF2461"/>
    <property type="match status" value="1"/>
</dbReference>
<dbReference type="Proteomes" id="UP001500507">
    <property type="component" value="Unassembled WGS sequence"/>
</dbReference>
<comment type="caution">
    <text evidence="1">The sequence shown here is derived from an EMBL/GenBank/DDBJ whole genome shotgun (WGS) entry which is preliminary data.</text>
</comment>
<organism evidence="1 2">
    <name type="scientific">Gangjinia marincola</name>
    <dbReference type="NCBI Taxonomy" id="578463"/>
    <lineage>
        <taxon>Bacteria</taxon>
        <taxon>Pseudomonadati</taxon>
        <taxon>Bacteroidota</taxon>
        <taxon>Flavobacteriia</taxon>
        <taxon>Flavobacteriales</taxon>
        <taxon>Flavobacteriaceae</taxon>
        <taxon>Gangjinia</taxon>
    </lineage>
</organism>
<keyword evidence="2" id="KW-1185">Reference proteome</keyword>
<dbReference type="InterPro" id="IPR015996">
    <property type="entry name" value="UCP028451"/>
</dbReference>
<gene>
    <name evidence="1" type="ORF">GCM10009117_02030</name>
</gene>
<evidence type="ECO:0000313" key="2">
    <source>
        <dbReference type="Proteomes" id="UP001500507"/>
    </source>
</evidence>
<dbReference type="RefSeq" id="WP_343762663.1">
    <property type="nucleotide sequence ID" value="NZ_BAAAFG010000001.1"/>
</dbReference>